<evidence type="ECO:0000256" key="2">
    <source>
        <dbReference type="ARBA" id="ARBA00004496"/>
    </source>
</evidence>
<comment type="similarity">
    <text evidence="13">Belongs to the methyltransferase superfamily. Trimethylguanosine synthase family.</text>
</comment>
<keyword evidence="11" id="KW-0804">Transcription</keyword>
<evidence type="ECO:0000256" key="17">
    <source>
        <dbReference type="ARBA" id="ARBA00049075"/>
    </source>
</evidence>
<dbReference type="Pfam" id="PF09445">
    <property type="entry name" value="Methyltransf_15"/>
    <property type="match status" value="1"/>
</dbReference>
<proteinExistence type="inferred from homology"/>
<comment type="catalytic activity">
    <reaction evidence="15">
        <text>a 5'-end (N(7)-methyl 5'-triphosphoguanosine)-ribonucleoside in snoRNA + S-adenosyl-L-methionine = a 5'-end (N(2),N(7)-dimethyl 5'-triphosphoguanosine)-ribonucleoside in snoRNA + S-adenosyl-L-homocysteine + H(+)</text>
        <dbReference type="Rhea" id="RHEA:78475"/>
        <dbReference type="Rhea" id="RHEA-COMP:19086"/>
        <dbReference type="Rhea" id="RHEA-COMP:19088"/>
        <dbReference type="ChEBI" id="CHEBI:15378"/>
        <dbReference type="ChEBI" id="CHEBI:57856"/>
        <dbReference type="ChEBI" id="CHEBI:59789"/>
        <dbReference type="ChEBI" id="CHEBI:156461"/>
        <dbReference type="ChEBI" id="CHEBI:172880"/>
    </reaction>
    <physiologicalReaction direction="left-to-right" evidence="15">
        <dbReference type="Rhea" id="RHEA:78476"/>
    </physiologicalReaction>
</comment>
<evidence type="ECO:0000256" key="11">
    <source>
        <dbReference type="ARBA" id="ARBA00023163"/>
    </source>
</evidence>
<dbReference type="Proteomes" id="UP000494165">
    <property type="component" value="Unassembled WGS sequence"/>
</dbReference>
<evidence type="ECO:0000256" key="5">
    <source>
        <dbReference type="ARBA" id="ARBA00022490"/>
    </source>
</evidence>
<evidence type="ECO:0000256" key="19">
    <source>
        <dbReference type="ARBA" id="ARBA00057179"/>
    </source>
</evidence>
<reference evidence="24 25" key="1">
    <citation type="submission" date="2020-04" db="EMBL/GenBank/DDBJ databases">
        <authorList>
            <person name="Alioto T."/>
            <person name="Alioto T."/>
            <person name="Gomez Garrido J."/>
        </authorList>
    </citation>
    <scope>NUCLEOTIDE SEQUENCE [LARGE SCALE GENOMIC DNA]</scope>
</reference>
<evidence type="ECO:0000256" key="22">
    <source>
        <dbReference type="ARBA" id="ARBA00081504"/>
    </source>
</evidence>
<comment type="caution">
    <text evidence="24">The sequence shown here is derived from an EMBL/GenBank/DDBJ whole genome shotgun (WGS) entry which is preliminary data.</text>
</comment>
<comment type="catalytic activity">
    <reaction evidence="16">
        <text>a 5'-end (N(2),N(7)-dimethyl 5'-triphosphoguanosine)-ribonucleoside in snRNA + S-adenosyl-L-methionine = a 5'-end (N(2),N(2),N(7)-trimethyl 5'-triphosphoguanosine)-ribonucleoside in snRNA + S-adenosyl-L-homocysteine + H(+)</text>
        <dbReference type="Rhea" id="RHEA:78479"/>
        <dbReference type="Rhea" id="RHEA-COMP:19087"/>
        <dbReference type="Rhea" id="RHEA-COMP:19089"/>
        <dbReference type="ChEBI" id="CHEBI:15378"/>
        <dbReference type="ChEBI" id="CHEBI:57856"/>
        <dbReference type="ChEBI" id="CHEBI:59789"/>
        <dbReference type="ChEBI" id="CHEBI:167623"/>
        <dbReference type="ChEBI" id="CHEBI:172880"/>
    </reaction>
    <physiologicalReaction direction="left-to-right" evidence="16">
        <dbReference type="Rhea" id="RHEA:78480"/>
    </physiologicalReaction>
</comment>
<dbReference type="EMBL" id="CADEPI010000515">
    <property type="protein sequence ID" value="CAB3386854.1"/>
    <property type="molecule type" value="Genomic_DNA"/>
</dbReference>
<accession>A0A8S1E1G7</accession>
<comment type="subcellular location">
    <subcellularLocation>
        <location evidence="2">Cytoplasm</location>
    </subcellularLocation>
    <subcellularLocation>
        <location evidence="1">Nucleus</location>
        <location evidence="1">Cajal body</location>
    </subcellularLocation>
    <subcellularLocation>
        <location evidence="3">Nucleus</location>
        <location evidence="3">Nucleolus</location>
    </subcellularLocation>
</comment>
<comment type="catalytic activity">
    <reaction evidence="14">
        <text>a 5'-end (N(2),N(7)-dimethyl 5'-triphosphoguanosine)-ribonucleoside in snoRNA + S-adenosyl-L-methionine = a 5'-end (N(2),N(2),N(7)-trimethyl 5'-triphosphoguanosine)-ribonucleoside in snoRNA + S-adenosyl-L-homocysteine + H(+)</text>
        <dbReference type="Rhea" id="RHEA:78507"/>
        <dbReference type="Rhea" id="RHEA-COMP:19088"/>
        <dbReference type="Rhea" id="RHEA-COMP:19090"/>
        <dbReference type="ChEBI" id="CHEBI:15378"/>
        <dbReference type="ChEBI" id="CHEBI:57856"/>
        <dbReference type="ChEBI" id="CHEBI:59789"/>
        <dbReference type="ChEBI" id="CHEBI:167623"/>
        <dbReference type="ChEBI" id="CHEBI:172880"/>
    </reaction>
    <physiologicalReaction direction="left-to-right" evidence="14">
        <dbReference type="Rhea" id="RHEA:78508"/>
    </physiologicalReaction>
</comment>
<dbReference type="GO" id="GO:0071164">
    <property type="term" value="F:RNA cap trimethylguanosine synthase activity"/>
    <property type="evidence" value="ECO:0007669"/>
    <property type="project" value="TreeGrafter"/>
</dbReference>
<keyword evidence="12" id="KW-0539">Nucleus</keyword>
<protein>
    <recommendedName>
        <fullName evidence="4">Trimethylguanosine synthase</fullName>
    </recommendedName>
    <alternativeName>
        <fullName evidence="18">Cap-specific guanine-N(2) methyltransferase</fullName>
    </alternativeName>
    <alternativeName>
        <fullName evidence="21">Nuclear receptor coactivator 6-interacting protein</fullName>
    </alternativeName>
    <alternativeName>
        <fullName evidence="22">PRIP-interacting protein with methyltransferase motif</fullName>
    </alternativeName>
</protein>
<dbReference type="GO" id="GO:0005730">
    <property type="term" value="C:nucleolus"/>
    <property type="evidence" value="ECO:0007669"/>
    <property type="project" value="UniProtKB-SubCell"/>
</dbReference>
<dbReference type="PANTHER" id="PTHR14741:SF32">
    <property type="entry name" value="TRIMETHYLGUANOSINE SYNTHASE"/>
    <property type="match status" value="1"/>
</dbReference>
<keyword evidence="9" id="KW-0949">S-adenosyl-L-methionine</keyword>
<dbReference type="AlphaFoldDB" id="A0A8S1E1G7"/>
<dbReference type="InterPro" id="IPR019012">
    <property type="entry name" value="RNA_cap_Gua-N2-MeTrfase"/>
</dbReference>
<dbReference type="GO" id="GO:0005737">
    <property type="term" value="C:cytoplasm"/>
    <property type="evidence" value="ECO:0007669"/>
    <property type="project" value="UniProtKB-SubCell"/>
</dbReference>
<evidence type="ECO:0000256" key="6">
    <source>
        <dbReference type="ARBA" id="ARBA00022553"/>
    </source>
</evidence>
<sequence length="317" mass="35661">MDMDSTNVATEAVVEIVPGPAKEQRPPQKRRERVRNSIGVLVETLRIFEAVREAAEEEEQKEQSPKTSEDEAEVLEDKIQILSDSTSPGRGTRQRKPRKKKKKKVPEEVDHPNLLKYWSRRYQLFSKFDGGIQLDQESWFSVTPEEIAKHVAERCRQCDVVVDAFCGAGGNTIQFALNCRRVIAVDIDPAKILLAANNARVYGVQDKIEFICADFMQVAASLKADAIFLSPPWGGPDYTQKQVFNLEDLSCVDAKEMFKVAKAVSENVVMYMPRNTNRKQLMSLAGVGNLVEIEQSVFRGKVVALTAYFGKLIDSNF</sequence>
<organism evidence="24 25">
    <name type="scientific">Cloeon dipterum</name>
    <dbReference type="NCBI Taxonomy" id="197152"/>
    <lineage>
        <taxon>Eukaryota</taxon>
        <taxon>Metazoa</taxon>
        <taxon>Ecdysozoa</taxon>
        <taxon>Arthropoda</taxon>
        <taxon>Hexapoda</taxon>
        <taxon>Insecta</taxon>
        <taxon>Pterygota</taxon>
        <taxon>Palaeoptera</taxon>
        <taxon>Ephemeroptera</taxon>
        <taxon>Pisciforma</taxon>
        <taxon>Baetidae</taxon>
        <taxon>Cloeon</taxon>
    </lineage>
</organism>
<name>A0A8S1E1G7_9INSE</name>
<dbReference type="OrthoDB" id="194443at2759"/>
<evidence type="ECO:0000313" key="25">
    <source>
        <dbReference type="Proteomes" id="UP000494165"/>
    </source>
</evidence>
<evidence type="ECO:0000256" key="10">
    <source>
        <dbReference type="ARBA" id="ARBA00023015"/>
    </source>
</evidence>
<evidence type="ECO:0000256" key="7">
    <source>
        <dbReference type="ARBA" id="ARBA00022603"/>
    </source>
</evidence>
<comment type="subunit">
    <text evidence="20">May form homooligomers. Interacts with CREBBP/CBP, EED/WAIT1, EP300/P300, NCOA6/PRIP, PPARBP/PBP and SMN.</text>
</comment>
<dbReference type="FunFam" id="3.40.50.150:FF:000066">
    <property type="entry name" value="Trimethylguanosine synthase 1"/>
    <property type="match status" value="1"/>
</dbReference>
<evidence type="ECO:0000256" key="15">
    <source>
        <dbReference type="ARBA" id="ARBA00048740"/>
    </source>
</evidence>
<keyword evidence="7" id="KW-0489">Methyltransferase</keyword>
<evidence type="ECO:0000256" key="8">
    <source>
        <dbReference type="ARBA" id="ARBA00022679"/>
    </source>
</evidence>
<comment type="function">
    <text evidence="19">Catalyzes the 2 serial methylation steps for the conversion of the 7-monomethylguanosine (m(7)G) caps of snRNAs and snoRNAs to a 2,2,7-trimethylguanosine (m(2,2,7)G) cap structure. The enzyme is specific for guanine, and N7 methylation must precede N2 methylation. Hypermethylation of the m7G cap of U snRNAs leads to their concentration in nuclear foci, their colocalization with coilin and the formation of canonical Cajal bodies (CBs). Plays a role in transcriptional regulation.</text>
</comment>
<feature type="compositionally biased region" description="Basic residues" evidence="23">
    <location>
        <begin position="92"/>
        <end position="104"/>
    </location>
</feature>
<dbReference type="InterPro" id="IPR029063">
    <property type="entry name" value="SAM-dependent_MTases_sf"/>
</dbReference>
<feature type="region of interest" description="Disordered" evidence="23">
    <location>
        <begin position="1"/>
        <end position="36"/>
    </location>
</feature>
<dbReference type="GO" id="GO:0015030">
    <property type="term" value="C:Cajal body"/>
    <property type="evidence" value="ECO:0007669"/>
    <property type="project" value="UniProtKB-SubCell"/>
</dbReference>
<evidence type="ECO:0000256" key="9">
    <source>
        <dbReference type="ARBA" id="ARBA00022691"/>
    </source>
</evidence>
<keyword evidence="5" id="KW-0963">Cytoplasm</keyword>
<keyword evidence="6" id="KW-0597">Phosphoprotein</keyword>
<evidence type="ECO:0000256" key="1">
    <source>
        <dbReference type="ARBA" id="ARBA00004408"/>
    </source>
</evidence>
<keyword evidence="25" id="KW-1185">Reference proteome</keyword>
<keyword evidence="10" id="KW-0805">Transcription regulation</keyword>
<evidence type="ECO:0000256" key="13">
    <source>
        <dbReference type="ARBA" id="ARBA00025783"/>
    </source>
</evidence>
<evidence type="ECO:0000256" key="3">
    <source>
        <dbReference type="ARBA" id="ARBA00004604"/>
    </source>
</evidence>
<evidence type="ECO:0000313" key="24">
    <source>
        <dbReference type="EMBL" id="CAB3386854.1"/>
    </source>
</evidence>
<comment type="catalytic activity">
    <reaction evidence="17">
        <text>a 5'-end (N(7)-methyl 5'-triphosphoguanosine)-ribonucleoside in snRNA + S-adenosyl-L-methionine = a 5'-end (N(2),N(7)-dimethyl 5'-triphosphoguanosine)-ribonucleoside in snRNA + S-adenosyl-L-homocysteine + H(+)</text>
        <dbReference type="Rhea" id="RHEA:78471"/>
        <dbReference type="Rhea" id="RHEA-COMP:19085"/>
        <dbReference type="Rhea" id="RHEA-COMP:19087"/>
        <dbReference type="ChEBI" id="CHEBI:15378"/>
        <dbReference type="ChEBI" id="CHEBI:57856"/>
        <dbReference type="ChEBI" id="CHEBI:59789"/>
        <dbReference type="ChEBI" id="CHEBI:156461"/>
        <dbReference type="ChEBI" id="CHEBI:172880"/>
    </reaction>
    <physiologicalReaction direction="left-to-right" evidence="17">
        <dbReference type="Rhea" id="RHEA:78472"/>
    </physiologicalReaction>
</comment>
<evidence type="ECO:0000256" key="18">
    <source>
        <dbReference type="ARBA" id="ARBA00049790"/>
    </source>
</evidence>
<evidence type="ECO:0000256" key="12">
    <source>
        <dbReference type="ARBA" id="ARBA00023242"/>
    </source>
</evidence>
<evidence type="ECO:0000256" key="16">
    <source>
        <dbReference type="ARBA" id="ARBA00048763"/>
    </source>
</evidence>
<dbReference type="Gene3D" id="3.40.50.150">
    <property type="entry name" value="Vaccinia Virus protein VP39"/>
    <property type="match status" value="1"/>
</dbReference>
<evidence type="ECO:0000256" key="21">
    <source>
        <dbReference type="ARBA" id="ARBA00079339"/>
    </source>
</evidence>
<feature type="compositionally biased region" description="Basic and acidic residues" evidence="23">
    <location>
        <begin position="61"/>
        <end position="79"/>
    </location>
</feature>
<evidence type="ECO:0000256" key="20">
    <source>
        <dbReference type="ARBA" id="ARBA00064494"/>
    </source>
</evidence>
<evidence type="ECO:0000256" key="4">
    <source>
        <dbReference type="ARBA" id="ARBA00018517"/>
    </source>
</evidence>
<feature type="region of interest" description="Disordered" evidence="23">
    <location>
        <begin position="53"/>
        <end position="107"/>
    </location>
</feature>
<dbReference type="SUPFAM" id="SSF53335">
    <property type="entry name" value="S-adenosyl-L-methionine-dependent methyltransferases"/>
    <property type="match status" value="1"/>
</dbReference>
<gene>
    <name evidence="24" type="ORF">CLODIP_2_CD07371</name>
</gene>
<evidence type="ECO:0000256" key="23">
    <source>
        <dbReference type="SAM" id="MobiDB-lite"/>
    </source>
</evidence>
<keyword evidence="8" id="KW-0808">Transferase</keyword>
<evidence type="ECO:0000256" key="14">
    <source>
        <dbReference type="ARBA" id="ARBA00047418"/>
    </source>
</evidence>
<dbReference type="CDD" id="cd02440">
    <property type="entry name" value="AdoMet_MTases"/>
    <property type="match status" value="1"/>
</dbReference>
<dbReference type="PANTHER" id="PTHR14741">
    <property type="entry name" value="S-ADENOSYLMETHIONINE-DEPENDENT METHYLTRANSFERASE RELATED"/>
    <property type="match status" value="1"/>
</dbReference>